<name>A0A8J5K561_HOMAM</name>
<dbReference type="Proteomes" id="UP000747542">
    <property type="component" value="Unassembled WGS sequence"/>
</dbReference>
<feature type="compositionally biased region" description="Acidic residues" evidence="1">
    <location>
        <begin position="8"/>
        <end position="38"/>
    </location>
</feature>
<reference evidence="2" key="1">
    <citation type="journal article" date="2021" name="Sci. Adv.">
        <title>The American lobster genome reveals insights on longevity, neural, and immune adaptations.</title>
        <authorList>
            <person name="Polinski J.M."/>
            <person name="Zimin A.V."/>
            <person name="Clark K.F."/>
            <person name="Kohn A.B."/>
            <person name="Sadowski N."/>
            <person name="Timp W."/>
            <person name="Ptitsyn A."/>
            <person name="Khanna P."/>
            <person name="Romanova D.Y."/>
            <person name="Williams P."/>
            <person name="Greenwood S.J."/>
            <person name="Moroz L.L."/>
            <person name="Walt D.R."/>
            <person name="Bodnar A.G."/>
        </authorList>
    </citation>
    <scope>NUCLEOTIDE SEQUENCE</scope>
    <source>
        <strain evidence="2">GMGI-L3</strain>
    </source>
</reference>
<evidence type="ECO:0000256" key="1">
    <source>
        <dbReference type="SAM" id="MobiDB-lite"/>
    </source>
</evidence>
<accession>A0A8J5K561</accession>
<organism evidence="2 3">
    <name type="scientific">Homarus americanus</name>
    <name type="common">American lobster</name>
    <dbReference type="NCBI Taxonomy" id="6706"/>
    <lineage>
        <taxon>Eukaryota</taxon>
        <taxon>Metazoa</taxon>
        <taxon>Ecdysozoa</taxon>
        <taxon>Arthropoda</taxon>
        <taxon>Crustacea</taxon>
        <taxon>Multicrustacea</taxon>
        <taxon>Malacostraca</taxon>
        <taxon>Eumalacostraca</taxon>
        <taxon>Eucarida</taxon>
        <taxon>Decapoda</taxon>
        <taxon>Pleocyemata</taxon>
        <taxon>Astacidea</taxon>
        <taxon>Nephropoidea</taxon>
        <taxon>Nephropidae</taxon>
        <taxon>Homarus</taxon>
    </lineage>
</organism>
<dbReference type="AlphaFoldDB" id="A0A8J5K561"/>
<dbReference type="EMBL" id="JAHLQT010021370">
    <property type="protein sequence ID" value="KAG7167654.1"/>
    <property type="molecule type" value="Genomic_DNA"/>
</dbReference>
<gene>
    <name evidence="2" type="ORF">Hamer_G019052</name>
</gene>
<evidence type="ECO:0000313" key="2">
    <source>
        <dbReference type="EMBL" id="KAG7167654.1"/>
    </source>
</evidence>
<proteinExistence type="predicted"/>
<feature type="region of interest" description="Disordered" evidence="1">
    <location>
        <begin position="1"/>
        <end position="47"/>
    </location>
</feature>
<sequence>MSDTDIVSGDEDSDGEETDPNEVEFVEAASSEDSDTDNDTSPPHPTSEVVVAMDARDHVYVNHDSTFGVTTSFMPEIPIFDRIYK</sequence>
<keyword evidence="3" id="KW-1185">Reference proteome</keyword>
<evidence type="ECO:0000313" key="3">
    <source>
        <dbReference type="Proteomes" id="UP000747542"/>
    </source>
</evidence>
<protein>
    <submittedName>
        <fullName evidence="2">Uncharacterized protein</fullName>
    </submittedName>
</protein>
<comment type="caution">
    <text evidence="2">The sequence shown here is derived from an EMBL/GenBank/DDBJ whole genome shotgun (WGS) entry which is preliminary data.</text>
</comment>